<dbReference type="GO" id="GO:0031083">
    <property type="term" value="C:BLOC-1 complex"/>
    <property type="evidence" value="ECO:0007669"/>
    <property type="project" value="InterPro"/>
</dbReference>
<feature type="region of interest" description="Disordered" evidence="7">
    <location>
        <begin position="1"/>
        <end position="23"/>
    </location>
</feature>
<name>A0A0J9X2Q0_GEOCN</name>
<dbReference type="InterPro" id="IPR034455">
    <property type="entry name" value="CNL1"/>
</dbReference>
<dbReference type="PANTHER" id="PTHR39145:SF1">
    <property type="entry name" value="BIOGENESIS OF LYSOSOME-RELATED ORGANELLES COMPLEX 1 SUBUNIT CNL1"/>
    <property type="match status" value="1"/>
</dbReference>
<comment type="similarity">
    <text evidence="3">Belongs to the BLOC1S4 family.</text>
</comment>
<sequence>MSYRKSVFSSATENDQTVEDLPADPLGISQLQNDFEALILKITERVNSLSQQAMKSAQLEQSSIESLQINRADEEIKRLKALISQCEEFDLDFQKIGQIGEFAKEFKKRILDLEKQL</sequence>
<evidence type="ECO:0000313" key="9">
    <source>
        <dbReference type="Proteomes" id="UP000242525"/>
    </source>
</evidence>
<dbReference type="Proteomes" id="UP000242525">
    <property type="component" value="Unassembled WGS sequence"/>
</dbReference>
<evidence type="ECO:0000313" key="8">
    <source>
        <dbReference type="EMBL" id="CDO51585.1"/>
    </source>
</evidence>
<reference evidence="8" key="1">
    <citation type="submission" date="2014-03" db="EMBL/GenBank/DDBJ databases">
        <authorList>
            <person name="Casaregola S."/>
        </authorList>
    </citation>
    <scope>NUCLEOTIDE SEQUENCE [LARGE SCALE GENOMIC DNA]</scope>
    <source>
        <strain evidence="8">CLIB 918</strain>
    </source>
</reference>
<evidence type="ECO:0000256" key="6">
    <source>
        <dbReference type="ARBA" id="ARBA00029995"/>
    </source>
</evidence>
<evidence type="ECO:0000256" key="2">
    <source>
        <dbReference type="ARBA" id="ARBA00004496"/>
    </source>
</evidence>
<gene>
    <name evidence="8" type="ORF">BN980_GECA01s08678g</name>
</gene>
<keyword evidence="9" id="KW-1185">Reference proteome</keyword>
<evidence type="ECO:0000256" key="1">
    <source>
        <dbReference type="ARBA" id="ARBA00003807"/>
    </source>
</evidence>
<evidence type="ECO:0000256" key="7">
    <source>
        <dbReference type="SAM" id="MobiDB-lite"/>
    </source>
</evidence>
<evidence type="ECO:0000256" key="3">
    <source>
        <dbReference type="ARBA" id="ARBA00007289"/>
    </source>
</evidence>
<proteinExistence type="inferred from homology"/>
<organism evidence="8 9">
    <name type="scientific">Geotrichum candidum</name>
    <name type="common">Oospora lactis</name>
    <name type="synonym">Dipodascus geotrichum</name>
    <dbReference type="NCBI Taxonomy" id="1173061"/>
    <lineage>
        <taxon>Eukaryota</taxon>
        <taxon>Fungi</taxon>
        <taxon>Dikarya</taxon>
        <taxon>Ascomycota</taxon>
        <taxon>Saccharomycotina</taxon>
        <taxon>Dipodascomycetes</taxon>
        <taxon>Dipodascales</taxon>
        <taxon>Dipodascaceae</taxon>
        <taxon>Geotrichum</taxon>
    </lineage>
</organism>
<keyword evidence="5" id="KW-0963">Cytoplasm</keyword>
<dbReference type="AlphaFoldDB" id="A0A0J9X2Q0"/>
<comment type="caution">
    <text evidence="8">The sequence shown here is derived from an EMBL/GenBank/DDBJ whole genome shotgun (WGS) entry which is preliminary data.</text>
</comment>
<evidence type="ECO:0000256" key="4">
    <source>
        <dbReference type="ARBA" id="ARBA00014971"/>
    </source>
</evidence>
<dbReference type="GO" id="GO:0007032">
    <property type="term" value="P:endosome organization"/>
    <property type="evidence" value="ECO:0007669"/>
    <property type="project" value="TreeGrafter"/>
</dbReference>
<dbReference type="OrthoDB" id="5424991at2759"/>
<accession>A0A0J9X2Q0</accession>
<dbReference type="EMBL" id="CCBN010000001">
    <property type="protein sequence ID" value="CDO51585.1"/>
    <property type="molecule type" value="Genomic_DNA"/>
</dbReference>
<dbReference type="PANTHER" id="PTHR39145">
    <property type="entry name" value="BIOGENESIS OF LYSOSOME-RELATED ORGANELLES COMPLEX 1 SUBUNIT CNL1"/>
    <property type="match status" value="1"/>
</dbReference>
<evidence type="ECO:0000256" key="5">
    <source>
        <dbReference type="ARBA" id="ARBA00022490"/>
    </source>
</evidence>
<protein>
    <recommendedName>
        <fullName evidence="4">Biogenesis of lysosome-related organelles complex 1 subunit CNL1</fullName>
    </recommendedName>
    <alternativeName>
        <fullName evidence="6">CNO-like protein 1</fullName>
    </alternativeName>
</protein>
<comment type="function">
    <text evidence="1">Component of the biogenesis of lysosome-related organelles complex-1 (BLOC-1), a complex that is involved in endosomal cargo sorting.</text>
</comment>
<dbReference type="GO" id="GO:0005737">
    <property type="term" value="C:cytoplasm"/>
    <property type="evidence" value="ECO:0007669"/>
    <property type="project" value="UniProtKB-SubCell"/>
</dbReference>
<comment type="subcellular location">
    <subcellularLocation>
        <location evidence="2">Cytoplasm</location>
    </subcellularLocation>
</comment>